<dbReference type="EMBL" id="PIOC01000012">
    <property type="protein sequence ID" value="RDW19617.1"/>
    <property type="molecule type" value="Genomic_DNA"/>
</dbReference>
<dbReference type="InterPro" id="IPR023351">
    <property type="entry name" value="YppE-like_sf"/>
</dbReference>
<dbReference type="Proteomes" id="UP000257143">
    <property type="component" value="Unassembled WGS sequence"/>
</dbReference>
<proteinExistence type="predicted"/>
<dbReference type="InterPro" id="IPR014913">
    <property type="entry name" value="YppE-like"/>
</dbReference>
<name>A0A3D8PVP3_9BACI</name>
<dbReference type="Gene3D" id="1.20.120.440">
    <property type="entry name" value="YppE-like"/>
    <property type="match status" value="1"/>
</dbReference>
<dbReference type="RefSeq" id="WP_115772692.1">
    <property type="nucleotide sequence ID" value="NZ_PIOC01000012.1"/>
</dbReference>
<accession>A0A3D8PVP3</accession>
<dbReference type="OrthoDB" id="2691485at2"/>
<evidence type="ECO:0000313" key="2">
    <source>
        <dbReference type="Proteomes" id="UP000257143"/>
    </source>
</evidence>
<dbReference type="AlphaFoldDB" id="A0A3D8PVP3"/>
<dbReference type="SUPFAM" id="SSF140415">
    <property type="entry name" value="YppE-like"/>
    <property type="match status" value="1"/>
</dbReference>
<reference evidence="2" key="1">
    <citation type="submission" date="2017-11" db="EMBL/GenBank/DDBJ databases">
        <authorList>
            <person name="Zhu W."/>
        </authorList>
    </citation>
    <scope>NUCLEOTIDE SEQUENCE [LARGE SCALE GENOMIC DNA]</scope>
    <source>
        <strain evidence="2">CAU 1183</strain>
    </source>
</reference>
<gene>
    <name evidence="1" type="ORF">CWR48_07820</name>
</gene>
<protein>
    <submittedName>
        <fullName evidence="1">DUF1798 domain-containing protein</fullName>
    </submittedName>
</protein>
<evidence type="ECO:0000313" key="1">
    <source>
        <dbReference type="EMBL" id="RDW19617.1"/>
    </source>
</evidence>
<dbReference type="Pfam" id="PF08807">
    <property type="entry name" value="DUF1798"/>
    <property type="match status" value="1"/>
</dbReference>
<organism evidence="1 2">
    <name type="scientific">Oceanobacillus arenosus</name>
    <dbReference type="NCBI Taxonomy" id="1229153"/>
    <lineage>
        <taxon>Bacteria</taxon>
        <taxon>Bacillati</taxon>
        <taxon>Bacillota</taxon>
        <taxon>Bacilli</taxon>
        <taxon>Bacillales</taxon>
        <taxon>Bacillaceae</taxon>
        <taxon>Oceanobacillus</taxon>
    </lineage>
</organism>
<keyword evidence="2" id="KW-1185">Reference proteome</keyword>
<sequence length="115" mass="13939">MELLKQTEILREHLEYLRDLFEHSDPPDNVKDRSFFEKVKAGTTPIFELTATWEEDALKLVKEKRLTVHPQQITSTKENMELLLMHSYYKDARRKRYMELYNSVVYIYDQLIRDL</sequence>
<comment type="caution">
    <text evidence="1">The sequence shown here is derived from an EMBL/GenBank/DDBJ whole genome shotgun (WGS) entry which is preliminary data.</text>
</comment>